<dbReference type="Proteomes" id="UP000032566">
    <property type="component" value="Unassembled WGS sequence"/>
</dbReference>
<gene>
    <name evidence="3" type="ORF">RP29_03875</name>
</gene>
<evidence type="ECO:0000256" key="1">
    <source>
        <dbReference type="ARBA" id="ARBA00022801"/>
    </source>
</evidence>
<sequence>MSIPLHDPAWLERMYNNRALVPDYMDYLQRWALDSAQVRANCPCALDLAYGPEAGETLDVFPATRPGAAPAPVLVFIHGGYWRSLDKSDHSFVAPPFTVAGYCVVVVNYALCPGPPEHPVTVPHIGRQMEAALAWVWRYIGQHGGDPRRITVAGHSAGGQLAAWLLTSVWPLVASDLPDGLVRSALSISGLHDLEPVMHAPFLQQSLHLTEQHVQDASPARLQAPAQGLLYSVAGGDESEEFARQARLIQDAWGTHVVPRCQILPGLNHFSILDALTKPGHDLHHMALNLLRA</sequence>
<name>A0A0D7KCP3_9BURK</name>
<dbReference type="STRING" id="80878.RP29_03875"/>
<dbReference type="PANTHER" id="PTHR48081:SF33">
    <property type="entry name" value="KYNURENINE FORMAMIDASE"/>
    <property type="match status" value="1"/>
</dbReference>
<protein>
    <submittedName>
        <fullName evidence="3">Esterase</fullName>
    </submittedName>
</protein>
<dbReference type="PANTHER" id="PTHR48081">
    <property type="entry name" value="AB HYDROLASE SUPERFAMILY PROTEIN C4A8.06C"/>
    <property type="match status" value="1"/>
</dbReference>
<dbReference type="Gene3D" id="3.40.50.1820">
    <property type="entry name" value="alpha/beta hydrolase"/>
    <property type="match status" value="1"/>
</dbReference>
<comment type="caution">
    <text evidence="3">The sequence shown here is derived from an EMBL/GenBank/DDBJ whole genome shotgun (WGS) entry which is preliminary data.</text>
</comment>
<keyword evidence="4" id="KW-1185">Reference proteome</keyword>
<dbReference type="RefSeq" id="WP_044395992.1">
    <property type="nucleotide sequence ID" value="NZ_JXYQ01000009.1"/>
</dbReference>
<proteinExistence type="predicted"/>
<evidence type="ECO:0000259" key="2">
    <source>
        <dbReference type="Pfam" id="PF20434"/>
    </source>
</evidence>
<dbReference type="GO" id="GO:0016787">
    <property type="term" value="F:hydrolase activity"/>
    <property type="evidence" value="ECO:0007669"/>
    <property type="project" value="UniProtKB-KW"/>
</dbReference>
<dbReference type="EMBL" id="JXYQ01000009">
    <property type="protein sequence ID" value="KJA11779.1"/>
    <property type="molecule type" value="Genomic_DNA"/>
</dbReference>
<organism evidence="3 4">
    <name type="scientific">Acidovorax temperans</name>
    <dbReference type="NCBI Taxonomy" id="80878"/>
    <lineage>
        <taxon>Bacteria</taxon>
        <taxon>Pseudomonadati</taxon>
        <taxon>Pseudomonadota</taxon>
        <taxon>Betaproteobacteria</taxon>
        <taxon>Burkholderiales</taxon>
        <taxon>Comamonadaceae</taxon>
        <taxon>Acidovorax</taxon>
    </lineage>
</organism>
<evidence type="ECO:0000313" key="4">
    <source>
        <dbReference type="Proteomes" id="UP000032566"/>
    </source>
</evidence>
<dbReference type="InterPro" id="IPR049492">
    <property type="entry name" value="BD-FAE-like_dom"/>
</dbReference>
<feature type="domain" description="BD-FAE-like" evidence="2">
    <location>
        <begin position="68"/>
        <end position="164"/>
    </location>
</feature>
<dbReference type="InterPro" id="IPR029058">
    <property type="entry name" value="AB_hydrolase_fold"/>
</dbReference>
<accession>A0A0D7KCP3</accession>
<dbReference type="PATRIC" id="fig|80878.5.peg.4206"/>
<reference evidence="3 4" key="1">
    <citation type="submission" date="2014-12" db="EMBL/GenBank/DDBJ databases">
        <title>Isolation of bacteria from lake water.</title>
        <authorList>
            <person name="Sheng K.-Y."/>
            <person name="Chin P.-S."/>
            <person name="Chan K.-G."/>
            <person name="Tan G.S."/>
        </authorList>
    </citation>
    <scope>NUCLEOTIDE SEQUENCE [LARGE SCALE GENOMIC DNA]</scope>
    <source>
        <strain evidence="3 4">KY4</strain>
    </source>
</reference>
<dbReference type="AlphaFoldDB" id="A0A0D7KCP3"/>
<dbReference type="InterPro" id="IPR050300">
    <property type="entry name" value="GDXG_lipolytic_enzyme"/>
</dbReference>
<dbReference type="SUPFAM" id="SSF53474">
    <property type="entry name" value="alpha/beta-Hydrolases"/>
    <property type="match status" value="1"/>
</dbReference>
<keyword evidence="1" id="KW-0378">Hydrolase</keyword>
<evidence type="ECO:0000313" key="3">
    <source>
        <dbReference type="EMBL" id="KJA11779.1"/>
    </source>
</evidence>
<dbReference type="OrthoDB" id="9771666at2"/>
<dbReference type="Pfam" id="PF20434">
    <property type="entry name" value="BD-FAE"/>
    <property type="match status" value="1"/>
</dbReference>